<dbReference type="EMBL" id="BAAAMK010000008">
    <property type="protein sequence ID" value="GAA1960789.1"/>
    <property type="molecule type" value="Genomic_DNA"/>
</dbReference>
<dbReference type="GO" id="GO:0016787">
    <property type="term" value="F:hydrolase activity"/>
    <property type="evidence" value="ECO:0007669"/>
    <property type="project" value="UniProtKB-KW"/>
</dbReference>
<name>A0ABN2QZI0_9MICO</name>
<feature type="domain" description="VOC" evidence="1">
    <location>
        <begin position="1"/>
        <end position="119"/>
    </location>
</feature>
<dbReference type="Proteomes" id="UP001499954">
    <property type="component" value="Unassembled WGS sequence"/>
</dbReference>
<comment type="caution">
    <text evidence="2">The sequence shown here is derived from an EMBL/GenBank/DDBJ whole genome shotgun (WGS) entry which is preliminary data.</text>
</comment>
<dbReference type="SUPFAM" id="SSF54593">
    <property type="entry name" value="Glyoxalase/Bleomycin resistance protein/Dihydroxybiphenyl dioxygenase"/>
    <property type="match status" value="1"/>
</dbReference>
<sequence length="133" mass="14793">MTFIVRDLDRMERMLTTVLGAVRVYDSGSRTFSLSEERFFLVGEGSTATWVAIMLGDGGLPRSYNHVAFQVERADLPGLRATIAELGLDIRPPRSRVDGEGDSIYFHDDDGHLFELHAGSLRERLSAYAPSES</sequence>
<gene>
    <name evidence="2" type="primary">fosX</name>
    <name evidence="2" type="ORF">GCM10009717_29380</name>
</gene>
<dbReference type="NCBIfam" id="NF000222">
    <property type="entry name" value="FosX"/>
    <property type="match status" value="1"/>
</dbReference>
<keyword evidence="2" id="KW-0378">Hydrolase</keyword>
<keyword evidence="3" id="KW-1185">Reference proteome</keyword>
<dbReference type="Gene3D" id="3.10.180.10">
    <property type="entry name" value="2,3-Dihydroxybiphenyl 1,2-Dioxygenase, domain 1"/>
    <property type="match status" value="1"/>
</dbReference>
<evidence type="ECO:0000259" key="1">
    <source>
        <dbReference type="PROSITE" id="PS51819"/>
    </source>
</evidence>
<protein>
    <submittedName>
        <fullName evidence="2">FosX/FosE/FosI family fosfomycin resistance hydrolase</fullName>
    </submittedName>
</protein>
<accession>A0ABN2QZI0</accession>
<dbReference type="InterPro" id="IPR037523">
    <property type="entry name" value="VOC_core"/>
</dbReference>
<evidence type="ECO:0000313" key="3">
    <source>
        <dbReference type="Proteomes" id="UP001499954"/>
    </source>
</evidence>
<dbReference type="PROSITE" id="PS51819">
    <property type="entry name" value="VOC"/>
    <property type="match status" value="1"/>
</dbReference>
<organism evidence="2 3">
    <name type="scientific">Agromyces allii</name>
    <dbReference type="NCBI Taxonomy" id="393607"/>
    <lineage>
        <taxon>Bacteria</taxon>
        <taxon>Bacillati</taxon>
        <taxon>Actinomycetota</taxon>
        <taxon>Actinomycetes</taxon>
        <taxon>Micrococcales</taxon>
        <taxon>Microbacteriaceae</taxon>
        <taxon>Agromyces</taxon>
    </lineage>
</organism>
<proteinExistence type="predicted"/>
<reference evidence="2 3" key="1">
    <citation type="journal article" date="2019" name="Int. J. Syst. Evol. Microbiol.">
        <title>The Global Catalogue of Microorganisms (GCM) 10K type strain sequencing project: providing services to taxonomists for standard genome sequencing and annotation.</title>
        <authorList>
            <consortium name="The Broad Institute Genomics Platform"/>
            <consortium name="The Broad Institute Genome Sequencing Center for Infectious Disease"/>
            <person name="Wu L."/>
            <person name="Ma J."/>
        </authorList>
    </citation>
    <scope>NUCLEOTIDE SEQUENCE [LARGE SCALE GENOMIC DNA]</scope>
    <source>
        <strain evidence="2 3">JCM 13584</strain>
    </source>
</reference>
<evidence type="ECO:0000313" key="2">
    <source>
        <dbReference type="EMBL" id="GAA1960789.1"/>
    </source>
</evidence>
<dbReference type="InterPro" id="IPR029068">
    <property type="entry name" value="Glyas_Bleomycin-R_OHBP_Dase"/>
</dbReference>